<dbReference type="STRING" id="10195.A0A3M7R390"/>
<comment type="subcellular location">
    <subcellularLocation>
        <location evidence="1">Cell membrane</location>
        <topology evidence="1">Multi-pass membrane protein</topology>
    </subcellularLocation>
</comment>
<dbReference type="InterPro" id="IPR018303">
    <property type="entry name" value="ATPase_P-typ_P_site"/>
</dbReference>
<evidence type="ECO:0000256" key="5">
    <source>
        <dbReference type="ARBA" id="ARBA00022840"/>
    </source>
</evidence>
<evidence type="ECO:0000313" key="12">
    <source>
        <dbReference type="Proteomes" id="UP000276133"/>
    </source>
</evidence>
<evidence type="ECO:0000313" key="11">
    <source>
        <dbReference type="EMBL" id="RNA18052.1"/>
    </source>
</evidence>
<keyword evidence="4" id="KW-0547">Nucleotide-binding</keyword>
<dbReference type="GO" id="GO:0006883">
    <property type="term" value="P:intracellular sodium ion homeostasis"/>
    <property type="evidence" value="ECO:0007669"/>
    <property type="project" value="TreeGrafter"/>
</dbReference>
<evidence type="ECO:0000256" key="2">
    <source>
        <dbReference type="ARBA" id="ARBA00022475"/>
    </source>
</evidence>
<dbReference type="InterPro" id="IPR023214">
    <property type="entry name" value="HAD_sf"/>
</dbReference>
<feature type="transmembrane region" description="Helical" evidence="9">
    <location>
        <begin position="666"/>
        <end position="684"/>
    </location>
</feature>
<dbReference type="Proteomes" id="UP000276133">
    <property type="component" value="Unassembled WGS sequence"/>
</dbReference>
<dbReference type="GO" id="GO:0005391">
    <property type="term" value="F:P-type sodium:potassium-exchanging transporter activity"/>
    <property type="evidence" value="ECO:0007669"/>
    <property type="project" value="TreeGrafter"/>
</dbReference>
<dbReference type="GO" id="GO:1990573">
    <property type="term" value="P:potassium ion import across plasma membrane"/>
    <property type="evidence" value="ECO:0007669"/>
    <property type="project" value="TreeGrafter"/>
</dbReference>
<evidence type="ECO:0000259" key="10">
    <source>
        <dbReference type="Pfam" id="PF00689"/>
    </source>
</evidence>
<feature type="domain" description="Cation-transporting P-type ATPase C-terminal" evidence="10">
    <location>
        <begin position="478"/>
        <end position="690"/>
    </location>
</feature>
<evidence type="ECO:0000256" key="6">
    <source>
        <dbReference type="ARBA" id="ARBA00022967"/>
    </source>
</evidence>
<dbReference type="OrthoDB" id="158672at2759"/>
<evidence type="ECO:0000256" key="7">
    <source>
        <dbReference type="ARBA" id="ARBA00022989"/>
    </source>
</evidence>
<dbReference type="PRINTS" id="PR00119">
    <property type="entry name" value="CATATPASE"/>
</dbReference>
<dbReference type="GO" id="GO:0030007">
    <property type="term" value="P:intracellular potassium ion homeostasis"/>
    <property type="evidence" value="ECO:0007669"/>
    <property type="project" value="TreeGrafter"/>
</dbReference>
<dbReference type="Pfam" id="PF08282">
    <property type="entry name" value="Hydrolase_3"/>
    <property type="match status" value="1"/>
</dbReference>
<dbReference type="InterPro" id="IPR023298">
    <property type="entry name" value="ATPase_P-typ_TM_dom_sf"/>
</dbReference>
<keyword evidence="5" id="KW-0067">ATP-binding</keyword>
<dbReference type="PANTHER" id="PTHR43294:SF21">
    <property type="entry name" value="CATION TRANSPORTING ATPASE"/>
    <property type="match status" value="1"/>
</dbReference>
<dbReference type="SUPFAM" id="SSF56784">
    <property type="entry name" value="HAD-like"/>
    <property type="match status" value="1"/>
</dbReference>
<dbReference type="AlphaFoldDB" id="A0A3M7R390"/>
<dbReference type="Gene3D" id="3.40.50.1000">
    <property type="entry name" value="HAD superfamily/HAD-like"/>
    <property type="match status" value="1"/>
</dbReference>
<feature type="transmembrane region" description="Helical" evidence="9">
    <location>
        <begin position="450"/>
        <end position="475"/>
    </location>
</feature>
<dbReference type="InterPro" id="IPR001757">
    <property type="entry name" value="P_typ_ATPase"/>
</dbReference>
<dbReference type="PRINTS" id="PR00121">
    <property type="entry name" value="NAKATPASE"/>
</dbReference>
<dbReference type="SUPFAM" id="SSF81665">
    <property type="entry name" value="Calcium ATPase, transmembrane domain M"/>
    <property type="match status" value="1"/>
</dbReference>
<dbReference type="FunFam" id="3.40.50.1000:FF:000083">
    <property type="entry name" value="Sodium/potassium-transporting ATPase subunit alpha"/>
    <property type="match status" value="1"/>
</dbReference>
<keyword evidence="6" id="KW-1278">Translocase</keyword>
<evidence type="ECO:0000256" key="4">
    <source>
        <dbReference type="ARBA" id="ARBA00022741"/>
    </source>
</evidence>
<dbReference type="InterPro" id="IPR044492">
    <property type="entry name" value="P_typ_ATPase_HD_dom"/>
</dbReference>
<evidence type="ECO:0000256" key="1">
    <source>
        <dbReference type="ARBA" id="ARBA00004651"/>
    </source>
</evidence>
<keyword evidence="12" id="KW-1185">Reference proteome</keyword>
<dbReference type="EMBL" id="REGN01004317">
    <property type="protein sequence ID" value="RNA18052.1"/>
    <property type="molecule type" value="Genomic_DNA"/>
</dbReference>
<organism evidence="11 12">
    <name type="scientific">Brachionus plicatilis</name>
    <name type="common">Marine rotifer</name>
    <name type="synonym">Brachionus muelleri</name>
    <dbReference type="NCBI Taxonomy" id="10195"/>
    <lineage>
        <taxon>Eukaryota</taxon>
        <taxon>Metazoa</taxon>
        <taxon>Spiralia</taxon>
        <taxon>Gnathifera</taxon>
        <taxon>Rotifera</taxon>
        <taxon>Eurotatoria</taxon>
        <taxon>Monogononta</taxon>
        <taxon>Pseudotrocha</taxon>
        <taxon>Ploima</taxon>
        <taxon>Brachionidae</taxon>
        <taxon>Brachionus</taxon>
    </lineage>
</organism>
<dbReference type="GO" id="GO:0016887">
    <property type="term" value="F:ATP hydrolysis activity"/>
    <property type="evidence" value="ECO:0007669"/>
    <property type="project" value="InterPro"/>
</dbReference>
<dbReference type="Pfam" id="PF13246">
    <property type="entry name" value="Cation_ATPase"/>
    <property type="match status" value="1"/>
</dbReference>
<dbReference type="GO" id="GO:0005524">
    <property type="term" value="F:ATP binding"/>
    <property type="evidence" value="ECO:0007669"/>
    <property type="project" value="UniProtKB-KW"/>
</dbReference>
<dbReference type="SFLD" id="SFLDS00003">
    <property type="entry name" value="Haloacid_Dehalogenase"/>
    <property type="match status" value="1"/>
</dbReference>
<dbReference type="InterPro" id="IPR036412">
    <property type="entry name" value="HAD-like_sf"/>
</dbReference>
<keyword evidence="8 9" id="KW-0472">Membrane</keyword>
<accession>A0A3M7R390</accession>
<feature type="transmembrane region" description="Helical" evidence="9">
    <location>
        <begin position="524"/>
        <end position="550"/>
    </location>
</feature>
<name>A0A3M7R390_BRAPC</name>
<evidence type="ECO:0000256" key="8">
    <source>
        <dbReference type="ARBA" id="ARBA00023136"/>
    </source>
</evidence>
<dbReference type="NCBIfam" id="TIGR01494">
    <property type="entry name" value="ATPase_P-type"/>
    <property type="match status" value="1"/>
</dbReference>
<comment type="caution">
    <text evidence="11">The sequence shown here is derived from an EMBL/GenBank/DDBJ whole genome shotgun (WGS) entry which is preliminary data.</text>
</comment>
<dbReference type="PROSITE" id="PS00154">
    <property type="entry name" value="ATPASE_E1_E2"/>
    <property type="match status" value="1"/>
</dbReference>
<keyword evidence="7 9" id="KW-1133">Transmembrane helix</keyword>
<sequence length="704" mass="79859">MIAFIPEGLPVCVTLSLLIIAKRMAKNRVLVKNLSVIETLSCVNVIASDKTGTLTQNKMFVASAAYGTESVDFSNVNQERPIGFEQLIASSCLCNNATFDNDAQNQMIPLNQKNAIGDATDIAMLKFSTQYEKYSNIRQKYALLGDIPFNSRNKWMVKVVKPLDRLIHESIFGLNDEANEDIVLIKGAPDYLLKKTTTILEKNGGQTPLNNQIISQIIRLQNEWCIQGQRVLVVCKRKVNYALASQKENFELENFIHETNDFCLVGLVGIIDPPREGIADVISKLKEAGIKVLMVTGDYALTAAAIAVQIGIFTVPDYDTLENMRIRNKENRHNYDKKALLLTGSDIENMLEDDWRLVTLYKEIVFARTTPEQKLRTVKEFQKDKYVVGVTGDGVNDAPALKSADIGIAMGGGSEVAMEASELVLLDNNFSSILIAIRNGRLVFYNLKKVILYLLPGGCFAELIPVLMSIFIGVAQNISSFQMLIISLFTDIAPSLSLMMEKEETDLLKQPPRSRKDHLVDWKFLLHAYLFLGLLIVLSSQCLFFFYMYIYSGLSVNQIIFSFDKLSEIYNETRIDGIKSDVLLHRKFDEIYFRGQTVTFVSIVLLQLFGNLLSTRTNRNSFFTQLPWKKKTKNFYIFAAQFISCLIMIIVVYAPVFNRTFNTRPIQVQFLFLPILFSLVIFLADELRKLMVRRKFIFLDKIAW</sequence>
<keyword evidence="3 9" id="KW-0812">Transmembrane</keyword>
<dbReference type="InterPro" id="IPR050510">
    <property type="entry name" value="Cation_transp_ATPase_P-type"/>
</dbReference>
<dbReference type="Gene3D" id="3.40.1110.10">
    <property type="entry name" value="Calcium-transporting ATPase, cytoplasmic domain N"/>
    <property type="match status" value="1"/>
</dbReference>
<feature type="transmembrane region" description="Helical" evidence="9">
    <location>
        <begin position="591"/>
        <end position="614"/>
    </location>
</feature>
<dbReference type="GO" id="GO:0036376">
    <property type="term" value="P:sodium ion export across plasma membrane"/>
    <property type="evidence" value="ECO:0007669"/>
    <property type="project" value="TreeGrafter"/>
</dbReference>
<dbReference type="GO" id="GO:1902600">
    <property type="term" value="P:proton transmembrane transport"/>
    <property type="evidence" value="ECO:0007669"/>
    <property type="project" value="TreeGrafter"/>
</dbReference>
<evidence type="ECO:0000256" key="3">
    <source>
        <dbReference type="ARBA" id="ARBA00022692"/>
    </source>
</evidence>
<gene>
    <name evidence="11" type="ORF">BpHYR1_008011</name>
</gene>
<dbReference type="SUPFAM" id="SSF81660">
    <property type="entry name" value="Metal cation-transporting ATPase, ATP-binding domain N"/>
    <property type="match status" value="1"/>
</dbReference>
<dbReference type="SFLD" id="SFLDF00027">
    <property type="entry name" value="p-type_atpase"/>
    <property type="match status" value="1"/>
</dbReference>
<protein>
    <submittedName>
        <fullName evidence="11">Cation-transporting ATPase pma1</fullName>
    </submittedName>
</protein>
<dbReference type="InterPro" id="IPR006068">
    <property type="entry name" value="ATPase_P-typ_cation-transptr_C"/>
</dbReference>
<dbReference type="GO" id="GO:0005886">
    <property type="term" value="C:plasma membrane"/>
    <property type="evidence" value="ECO:0007669"/>
    <property type="project" value="UniProtKB-SubCell"/>
</dbReference>
<evidence type="ECO:0000256" key="9">
    <source>
        <dbReference type="SAM" id="Phobius"/>
    </source>
</evidence>
<dbReference type="Gene3D" id="1.20.1110.10">
    <property type="entry name" value="Calcium-transporting ATPase, transmembrane domain"/>
    <property type="match status" value="1"/>
</dbReference>
<keyword evidence="2" id="KW-1003">Cell membrane</keyword>
<feature type="transmembrane region" description="Helical" evidence="9">
    <location>
        <begin position="635"/>
        <end position="654"/>
    </location>
</feature>
<reference evidence="11 12" key="1">
    <citation type="journal article" date="2018" name="Sci. Rep.">
        <title>Genomic signatures of local adaptation to the degree of environmental predictability in rotifers.</title>
        <authorList>
            <person name="Franch-Gras L."/>
            <person name="Hahn C."/>
            <person name="Garcia-Roger E.M."/>
            <person name="Carmona M.J."/>
            <person name="Serra M."/>
            <person name="Gomez A."/>
        </authorList>
    </citation>
    <scope>NUCLEOTIDE SEQUENCE [LARGE SCALE GENOMIC DNA]</scope>
    <source>
        <strain evidence="11">HYR1</strain>
    </source>
</reference>
<dbReference type="SFLD" id="SFLDG00002">
    <property type="entry name" value="C1.7:_P-type_atpase_like"/>
    <property type="match status" value="1"/>
</dbReference>
<dbReference type="Pfam" id="PF00689">
    <property type="entry name" value="Cation_ATPase_C"/>
    <property type="match status" value="1"/>
</dbReference>
<proteinExistence type="predicted"/>
<dbReference type="InterPro" id="IPR023299">
    <property type="entry name" value="ATPase_P-typ_cyto_dom_N"/>
</dbReference>
<dbReference type="PANTHER" id="PTHR43294">
    <property type="entry name" value="SODIUM/POTASSIUM-TRANSPORTING ATPASE SUBUNIT ALPHA"/>
    <property type="match status" value="1"/>
</dbReference>